<evidence type="ECO:0000256" key="1">
    <source>
        <dbReference type="ARBA" id="ARBA00006484"/>
    </source>
</evidence>
<name>A0A0R1M1W5_9LACO</name>
<dbReference type="PRINTS" id="PR00080">
    <property type="entry name" value="SDRFAMILY"/>
</dbReference>
<dbReference type="Pfam" id="PF00106">
    <property type="entry name" value="adh_short"/>
    <property type="match status" value="1"/>
</dbReference>
<dbReference type="Gene3D" id="3.40.50.720">
    <property type="entry name" value="NAD(P)-binding Rossmann-like Domain"/>
    <property type="match status" value="1"/>
</dbReference>
<protein>
    <submittedName>
        <fullName evidence="4">2-deoxy-d-gluconate 3-dehydrogenase</fullName>
    </submittedName>
</protein>
<evidence type="ECO:0000256" key="3">
    <source>
        <dbReference type="RuleBase" id="RU000363"/>
    </source>
</evidence>
<accession>A0A0R1M1W5</accession>
<dbReference type="InterPro" id="IPR036291">
    <property type="entry name" value="NAD(P)-bd_dom_sf"/>
</dbReference>
<dbReference type="SUPFAM" id="SSF51735">
    <property type="entry name" value="NAD(P)-binding Rossmann-fold domains"/>
    <property type="match status" value="1"/>
</dbReference>
<dbReference type="AlphaFoldDB" id="A0A0R1M1W5"/>
<gene>
    <name evidence="4" type="ORF">FD04_GL000302</name>
</gene>
<proteinExistence type="inferred from homology"/>
<dbReference type="InterPro" id="IPR002347">
    <property type="entry name" value="SDR_fam"/>
</dbReference>
<comment type="caution">
    <text evidence="4">The sequence shown here is derived from an EMBL/GenBank/DDBJ whole genome shotgun (WGS) entry which is preliminary data.</text>
</comment>
<evidence type="ECO:0000313" key="4">
    <source>
        <dbReference type="EMBL" id="KRK98570.1"/>
    </source>
</evidence>
<dbReference type="PATRIC" id="fig|1423776.4.peg.303"/>
<dbReference type="GO" id="GO:0016616">
    <property type="term" value="F:oxidoreductase activity, acting on the CH-OH group of donors, NAD or NADP as acceptor"/>
    <property type="evidence" value="ECO:0007669"/>
    <property type="project" value="TreeGrafter"/>
</dbReference>
<sequence length="260" mass="28088">MNELENFTNTTFRLDGRVAIVTGGASGLGAYYTKALLSSGASVLVVSRSKKGWETIQDFATAGKYLVAFYQQDITADGSAQAIAERAVAEYGTIDILVNNAGIQIRNEWQDFKDADWRKVIDVNLNAAYYLSHAVAEVMTEHDGGKIINIGSMQSFLPGKYIFPYAAAKHGIVGLTKAYAEALAPHNIQVNALAPGYIDTLMTKALQEDPVRSVEILDHIPAGHWAQPQELMGTLVFLASAASNYVTGITVPVDGGYLLR</sequence>
<dbReference type="InterPro" id="IPR020904">
    <property type="entry name" value="Sc_DH/Rdtase_CS"/>
</dbReference>
<organism evidence="4 5">
    <name type="scientific">Secundilactobacillus odoratitofui DSM 19909 = JCM 15043</name>
    <dbReference type="NCBI Taxonomy" id="1423776"/>
    <lineage>
        <taxon>Bacteria</taxon>
        <taxon>Bacillati</taxon>
        <taxon>Bacillota</taxon>
        <taxon>Bacilli</taxon>
        <taxon>Lactobacillales</taxon>
        <taxon>Lactobacillaceae</taxon>
        <taxon>Secundilactobacillus</taxon>
    </lineage>
</organism>
<dbReference type="PANTHER" id="PTHR42760:SF5">
    <property type="entry name" value="2-DEHYDRO-3-DEOXY-D-GLUCONATE 5-DEHYDROGENASE"/>
    <property type="match status" value="1"/>
</dbReference>
<dbReference type="FunFam" id="3.40.50.720:FF:000084">
    <property type="entry name" value="Short-chain dehydrogenase reductase"/>
    <property type="match status" value="1"/>
</dbReference>
<dbReference type="EMBL" id="AZEE01000027">
    <property type="protein sequence ID" value="KRK98570.1"/>
    <property type="molecule type" value="Genomic_DNA"/>
</dbReference>
<keyword evidence="5" id="KW-1185">Reference proteome</keyword>
<dbReference type="GO" id="GO:0008206">
    <property type="term" value="P:bile acid metabolic process"/>
    <property type="evidence" value="ECO:0007669"/>
    <property type="project" value="UniProtKB-ARBA"/>
</dbReference>
<dbReference type="PRINTS" id="PR00081">
    <property type="entry name" value="GDHRDH"/>
</dbReference>
<evidence type="ECO:0000256" key="2">
    <source>
        <dbReference type="ARBA" id="ARBA00023002"/>
    </source>
</evidence>
<reference evidence="4 5" key="1">
    <citation type="journal article" date="2015" name="Genome Announc.">
        <title>Expanding the biotechnology potential of lactobacilli through comparative genomics of 213 strains and associated genera.</title>
        <authorList>
            <person name="Sun Z."/>
            <person name="Harris H.M."/>
            <person name="McCann A."/>
            <person name="Guo C."/>
            <person name="Argimon S."/>
            <person name="Zhang W."/>
            <person name="Yang X."/>
            <person name="Jeffery I.B."/>
            <person name="Cooney J.C."/>
            <person name="Kagawa T.F."/>
            <person name="Liu W."/>
            <person name="Song Y."/>
            <person name="Salvetti E."/>
            <person name="Wrobel A."/>
            <person name="Rasinkangas P."/>
            <person name="Parkhill J."/>
            <person name="Rea M.C."/>
            <person name="O'Sullivan O."/>
            <person name="Ritari J."/>
            <person name="Douillard F.P."/>
            <person name="Paul Ross R."/>
            <person name="Yang R."/>
            <person name="Briner A.E."/>
            <person name="Felis G.E."/>
            <person name="de Vos W.M."/>
            <person name="Barrangou R."/>
            <person name="Klaenhammer T.R."/>
            <person name="Caufield P.W."/>
            <person name="Cui Y."/>
            <person name="Zhang H."/>
            <person name="O'Toole P.W."/>
        </authorList>
    </citation>
    <scope>NUCLEOTIDE SEQUENCE [LARGE SCALE GENOMIC DNA]</scope>
    <source>
        <strain evidence="4 5">DSM 19909</strain>
    </source>
</reference>
<evidence type="ECO:0000313" key="5">
    <source>
        <dbReference type="Proteomes" id="UP000051160"/>
    </source>
</evidence>
<keyword evidence="2" id="KW-0560">Oxidoreductase</keyword>
<dbReference type="PROSITE" id="PS00061">
    <property type="entry name" value="ADH_SHORT"/>
    <property type="match status" value="1"/>
</dbReference>
<comment type="similarity">
    <text evidence="1 3">Belongs to the short-chain dehydrogenases/reductases (SDR) family.</text>
</comment>
<dbReference type="STRING" id="1423776.FD04_GL000302"/>
<dbReference type="Proteomes" id="UP000051160">
    <property type="component" value="Unassembled WGS sequence"/>
</dbReference>
<dbReference type="RefSeq" id="WP_235805635.1">
    <property type="nucleotide sequence ID" value="NZ_AZEE01000027.1"/>
</dbReference>
<dbReference type="PANTHER" id="PTHR42760">
    <property type="entry name" value="SHORT-CHAIN DEHYDROGENASES/REDUCTASES FAMILY MEMBER"/>
    <property type="match status" value="1"/>
</dbReference>